<organism evidence="1">
    <name type="scientific">uncultured Caudovirales phage</name>
    <dbReference type="NCBI Taxonomy" id="2100421"/>
    <lineage>
        <taxon>Viruses</taxon>
        <taxon>Duplodnaviria</taxon>
        <taxon>Heunggongvirae</taxon>
        <taxon>Uroviricota</taxon>
        <taxon>Caudoviricetes</taxon>
        <taxon>Peduoviridae</taxon>
        <taxon>Maltschvirus</taxon>
        <taxon>Maltschvirus maltsch</taxon>
    </lineage>
</organism>
<dbReference type="EMBL" id="LR796687">
    <property type="protein sequence ID" value="CAB4159586.1"/>
    <property type="molecule type" value="Genomic_DNA"/>
</dbReference>
<evidence type="ECO:0000313" key="1">
    <source>
        <dbReference type="EMBL" id="CAB4159586.1"/>
    </source>
</evidence>
<protein>
    <submittedName>
        <fullName evidence="1">Uncharacterized protein</fullName>
    </submittedName>
</protein>
<name>A0A6J5NPB2_9CAUD</name>
<reference evidence="1" key="1">
    <citation type="submission" date="2020-04" db="EMBL/GenBank/DDBJ databases">
        <authorList>
            <person name="Chiriac C."/>
            <person name="Salcher M."/>
            <person name="Ghai R."/>
            <person name="Kavagutti S V."/>
        </authorList>
    </citation>
    <scope>NUCLEOTIDE SEQUENCE</scope>
</reference>
<accession>A0A6J5NPB2</accession>
<proteinExistence type="predicted"/>
<gene>
    <name evidence="1" type="ORF">UFOVP715_15</name>
</gene>
<sequence length="367" mass="36114">MIKKIYLTRSETRAMSADHPVGDPTGGPAYGEKNDPISAAISIASMYSAASAGFAAMTVMQGITFAGAALSLVGNVTGNAKLMKIGAIAGIAGGVGAFAESQGLFSSGNLGETLGMGAKDAAGGALVNAPVTGPQTPVVEGVQVNPIPDAGPNLSTTTDAAGSLAQNTGAANINAPGGATAALNAPPSDLLTSPAAPASGLINNASTTLSPGVNASKDILGRSAPQMSFAPGFGPNASVAPQPGTLDLLKAGDYAGAAKTAGSGAMDMLKNNPTGAYVAAKAVGGVADWLSGKTDAEIDAMKANTGYANAKALEVQAALDREKLRRANLNAGYTNVNAGFKVNPNAVVPQPWQQPGLVAGAMQQTPA</sequence>